<feature type="region of interest" description="Disordered" evidence="1">
    <location>
        <begin position="70"/>
        <end position="106"/>
    </location>
</feature>
<reference evidence="2" key="2">
    <citation type="submission" date="2025-05" db="UniProtKB">
        <authorList>
            <consortium name="EnsemblMetazoa"/>
        </authorList>
    </citation>
    <scope>IDENTIFICATION</scope>
    <source>
        <strain evidence="2">Foshan</strain>
    </source>
</reference>
<organism evidence="2 3">
    <name type="scientific">Aedes albopictus</name>
    <name type="common">Asian tiger mosquito</name>
    <name type="synonym">Stegomyia albopicta</name>
    <dbReference type="NCBI Taxonomy" id="7160"/>
    <lineage>
        <taxon>Eukaryota</taxon>
        <taxon>Metazoa</taxon>
        <taxon>Ecdysozoa</taxon>
        <taxon>Arthropoda</taxon>
        <taxon>Hexapoda</taxon>
        <taxon>Insecta</taxon>
        <taxon>Pterygota</taxon>
        <taxon>Neoptera</taxon>
        <taxon>Endopterygota</taxon>
        <taxon>Diptera</taxon>
        <taxon>Nematocera</taxon>
        <taxon>Culicoidea</taxon>
        <taxon>Culicidae</taxon>
        <taxon>Culicinae</taxon>
        <taxon>Aedini</taxon>
        <taxon>Aedes</taxon>
        <taxon>Stegomyia</taxon>
    </lineage>
</organism>
<dbReference type="Proteomes" id="UP000069940">
    <property type="component" value="Unassembled WGS sequence"/>
</dbReference>
<dbReference type="RefSeq" id="XP_062713473.1">
    <property type="nucleotide sequence ID" value="XM_062857489.1"/>
</dbReference>
<evidence type="ECO:0000256" key="1">
    <source>
        <dbReference type="SAM" id="MobiDB-lite"/>
    </source>
</evidence>
<evidence type="ECO:0000313" key="2">
    <source>
        <dbReference type="EnsemblMetazoa" id="AALFPA23_024169.P36028"/>
    </source>
</evidence>
<reference evidence="3" key="1">
    <citation type="journal article" date="2015" name="Proc. Natl. Acad. Sci. U.S.A.">
        <title>Genome sequence of the Asian Tiger mosquito, Aedes albopictus, reveals insights into its biology, genetics, and evolution.</title>
        <authorList>
            <person name="Chen X.G."/>
            <person name="Jiang X."/>
            <person name="Gu J."/>
            <person name="Xu M."/>
            <person name="Wu Y."/>
            <person name="Deng Y."/>
            <person name="Zhang C."/>
            <person name="Bonizzoni M."/>
            <person name="Dermauw W."/>
            <person name="Vontas J."/>
            <person name="Armbruster P."/>
            <person name="Huang X."/>
            <person name="Yang Y."/>
            <person name="Zhang H."/>
            <person name="He W."/>
            <person name="Peng H."/>
            <person name="Liu Y."/>
            <person name="Wu K."/>
            <person name="Chen J."/>
            <person name="Lirakis M."/>
            <person name="Topalis P."/>
            <person name="Van Leeuwen T."/>
            <person name="Hall A.B."/>
            <person name="Jiang X."/>
            <person name="Thorpe C."/>
            <person name="Mueller R.L."/>
            <person name="Sun C."/>
            <person name="Waterhouse R.M."/>
            <person name="Yan G."/>
            <person name="Tu Z.J."/>
            <person name="Fang X."/>
            <person name="James A.A."/>
        </authorList>
    </citation>
    <scope>NUCLEOTIDE SEQUENCE [LARGE SCALE GENOMIC DNA]</scope>
    <source>
        <strain evidence="3">Foshan</strain>
    </source>
</reference>
<dbReference type="GeneID" id="134290366"/>
<dbReference type="EnsemblMetazoa" id="AALFPA23_024169.R36028">
    <property type="protein sequence ID" value="AALFPA23_024169.P36028"/>
    <property type="gene ID" value="AALFPA23_024169"/>
</dbReference>
<evidence type="ECO:0000313" key="3">
    <source>
        <dbReference type="Proteomes" id="UP000069940"/>
    </source>
</evidence>
<feature type="compositionally biased region" description="Polar residues" evidence="1">
    <location>
        <begin position="94"/>
        <end position="106"/>
    </location>
</feature>
<keyword evidence="3" id="KW-1185">Reference proteome</keyword>
<proteinExistence type="predicted"/>
<dbReference type="EnsemblMetazoa" id="AALFPA23_024169.R36027">
    <property type="protein sequence ID" value="AALFPA23_024169.P36027"/>
    <property type="gene ID" value="AALFPA23_024169"/>
</dbReference>
<accession>A0ABM2A3R6</accession>
<sequence>MSEGADEGAEGCSSPKIADDVDMEDMEEEYLSEVCTEDPLANFRSGTSPHSDDADSITRMVEQVPVKNFEFDEGNFPGDNWKGLHEDDPEEGSAKQTGGNNSSANVSNCSEHDLYVCTLLVYKREFKGQTSGAYIARWELSANNREEFLTKVWNLASEHLHREIIFAANEDGGSTPQWCSKEKPTLEDLNNFALFQSGRRYYKVENIQDNKHNLLQNWRNKDISLYLHIYSLSVSNRAMWNTVKEALIEPTERDRSGAASTQALLDLTEELRNTHGGILDAHGMAWTFWANAIQSAPAYKRSSMMQYPPQTLAGLFKAKEGMRVNAIKRELETANNVNDSYHEDIVALRTAFSTLRATVNSHLNALDHRIEMLEMRERTSNNLLNAMRTSVAVQEDEIGKDLRNEITDCPDLDHAE</sequence>
<name>A0ABM2A3R6_AEDAL</name>
<protein>
    <submittedName>
        <fullName evidence="2">Uncharacterized protein</fullName>
    </submittedName>
</protein>
<dbReference type="RefSeq" id="XP_062713474.1">
    <property type="nucleotide sequence ID" value="XM_062857490.1"/>
</dbReference>